<dbReference type="AlphaFoldDB" id="A0AAP0RAT7"/>
<feature type="compositionally biased region" description="Polar residues" evidence="1">
    <location>
        <begin position="128"/>
        <end position="146"/>
    </location>
</feature>
<gene>
    <name evidence="2" type="ORF">L1049_018912</name>
</gene>
<dbReference type="Proteomes" id="UP001415857">
    <property type="component" value="Unassembled WGS sequence"/>
</dbReference>
<accession>A0AAP0RAT7</accession>
<feature type="region of interest" description="Disordered" evidence="1">
    <location>
        <begin position="1"/>
        <end position="86"/>
    </location>
</feature>
<sequence length="267" mass="30277">MMTHFQDSKQNPKKKKKIKRRAWPHFMSCNSSNRPEADPAPIDSQPSMFHHGDNNESSQFVSSSARTFTNTNTTPAWRRDSSSSCPPWSITSLLAILPDSPSPICSSSTTSPKSFPPSSEMVYPRASNELSTPRNQDTLSDMSKPSESSKEIDEWIENANNLPCSYEPNLQSKDGSMKRSSISTVFESALTEIPSITLPTIAEDKSSLECRQSRYESPGFESPFDGRHKLMTRPKPYREFLDEIKRLELEARINAWKSARHMKYMDK</sequence>
<feature type="region of interest" description="Disordered" evidence="1">
    <location>
        <begin position="103"/>
        <end position="151"/>
    </location>
</feature>
<name>A0AAP0RAT7_LIQFO</name>
<feature type="compositionally biased region" description="Low complexity" evidence="1">
    <location>
        <begin position="103"/>
        <end position="119"/>
    </location>
</feature>
<dbReference type="EMBL" id="JBBPBK010000012">
    <property type="protein sequence ID" value="KAK9274098.1"/>
    <property type="molecule type" value="Genomic_DNA"/>
</dbReference>
<organism evidence="2 3">
    <name type="scientific">Liquidambar formosana</name>
    <name type="common">Formosan gum</name>
    <dbReference type="NCBI Taxonomy" id="63359"/>
    <lineage>
        <taxon>Eukaryota</taxon>
        <taxon>Viridiplantae</taxon>
        <taxon>Streptophyta</taxon>
        <taxon>Embryophyta</taxon>
        <taxon>Tracheophyta</taxon>
        <taxon>Spermatophyta</taxon>
        <taxon>Magnoliopsida</taxon>
        <taxon>eudicotyledons</taxon>
        <taxon>Gunneridae</taxon>
        <taxon>Pentapetalae</taxon>
        <taxon>Saxifragales</taxon>
        <taxon>Altingiaceae</taxon>
        <taxon>Liquidambar</taxon>
    </lineage>
</organism>
<comment type="caution">
    <text evidence="2">The sequence shown here is derived from an EMBL/GenBank/DDBJ whole genome shotgun (WGS) entry which is preliminary data.</text>
</comment>
<feature type="compositionally biased region" description="Basic residues" evidence="1">
    <location>
        <begin position="11"/>
        <end position="23"/>
    </location>
</feature>
<evidence type="ECO:0000313" key="2">
    <source>
        <dbReference type="EMBL" id="KAK9274098.1"/>
    </source>
</evidence>
<proteinExistence type="predicted"/>
<protein>
    <submittedName>
        <fullName evidence="2">Uncharacterized protein</fullName>
    </submittedName>
</protein>
<keyword evidence="3" id="KW-1185">Reference proteome</keyword>
<evidence type="ECO:0000256" key="1">
    <source>
        <dbReference type="SAM" id="MobiDB-lite"/>
    </source>
</evidence>
<feature type="compositionally biased region" description="Polar residues" evidence="1">
    <location>
        <begin position="55"/>
        <end position="75"/>
    </location>
</feature>
<reference evidence="2 3" key="1">
    <citation type="journal article" date="2024" name="Plant J.">
        <title>Genome sequences and population genomics reveal climatic adaptation and genomic divergence between two closely related sweetgum species.</title>
        <authorList>
            <person name="Xu W.Q."/>
            <person name="Ren C.Q."/>
            <person name="Zhang X.Y."/>
            <person name="Comes H.P."/>
            <person name="Liu X.H."/>
            <person name="Li Y.G."/>
            <person name="Kettle C.J."/>
            <person name="Jalonen R."/>
            <person name="Gaisberger H."/>
            <person name="Ma Y.Z."/>
            <person name="Qiu Y.X."/>
        </authorList>
    </citation>
    <scope>NUCLEOTIDE SEQUENCE [LARGE SCALE GENOMIC DNA]</scope>
    <source>
        <strain evidence="2">Hangzhou</strain>
    </source>
</reference>
<evidence type="ECO:0000313" key="3">
    <source>
        <dbReference type="Proteomes" id="UP001415857"/>
    </source>
</evidence>